<dbReference type="EMBL" id="KI536661">
    <property type="protein sequence ID" value="ESR55016.1"/>
    <property type="molecule type" value="Genomic_DNA"/>
</dbReference>
<dbReference type="KEGG" id="cic:CICLE_v10024262mg"/>
<name>V4TYK5_CITCL</name>
<gene>
    <name evidence="2" type="ORF">CICLE_v10024262mg</name>
</gene>
<protein>
    <recommendedName>
        <fullName evidence="4">Aspartic peptidase DDI1-type domain-containing protein</fullName>
    </recommendedName>
</protein>
<evidence type="ECO:0000313" key="3">
    <source>
        <dbReference type="Proteomes" id="UP000030687"/>
    </source>
</evidence>
<dbReference type="SUPFAM" id="SSF50630">
    <property type="entry name" value="Acid proteases"/>
    <property type="match status" value="1"/>
</dbReference>
<evidence type="ECO:0000256" key="1">
    <source>
        <dbReference type="SAM" id="MobiDB-lite"/>
    </source>
</evidence>
<dbReference type="AlphaFoldDB" id="V4TYK5"/>
<dbReference type="eggNOG" id="ENOG502RRJ5">
    <property type="taxonomic scope" value="Eukaryota"/>
</dbReference>
<evidence type="ECO:0000313" key="2">
    <source>
        <dbReference type="EMBL" id="ESR55016.1"/>
    </source>
</evidence>
<reference evidence="2 3" key="1">
    <citation type="submission" date="2013-10" db="EMBL/GenBank/DDBJ databases">
        <authorList>
            <consortium name="International Citrus Genome Consortium"/>
            <person name="Jenkins J."/>
            <person name="Schmutz J."/>
            <person name="Prochnik S."/>
            <person name="Rokhsar D."/>
            <person name="Gmitter F."/>
            <person name="Ollitrault P."/>
            <person name="Machado M."/>
            <person name="Talon M."/>
            <person name="Wincker P."/>
            <person name="Jaillon O."/>
            <person name="Morgante M."/>
        </authorList>
    </citation>
    <scope>NUCLEOTIDE SEQUENCE</scope>
    <source>
        <strain evidence="3">cv. Clemenules</strain>
    </source>
</reference>
<dbReference type="Gene3D" id="2.40.70.10">
    <property type="entry name" value="Acid Proteases"/>
    <property type="match status" value="1"/>
</dbReference>
<proteinExistence type="predicted"/>
<sequence>MKVKGKVGDHECIFLVDSGSTHNFLSNKVADRMGIDSNEEEQFEVVIANGERISSAGLCKSVRDQWLRTLGPIIWDFSKLFMQFKIDGKEVKLKGLAPLVDKIVDEQEIQKALNKERQSNSKNIFSFDSSPTR</sequence>
<dbReference type="InParanoid" id="V4TYK5"/>
<organism evidence="2 3">
    <name type="scientific">Citrus clementina</name>
    <name type="common">Clementine</name>
    <name type="synonym">Citrus deliciosa x Citrus sinensis</name>
    <dbReference type="NCBI Taxonomy" id="85681"/>
    <lineage>
        <taxon>Eukaryota</taxon>
        <taxon>Viridiplantae</taxon>
        <taxon>Streptophyta</taxon>
        <taxon>Embryophyta</taxon>
        <taxon>Tracheophyta</taxon>
        <taxon>Spermatophyta</taxon>
        <taxon>Magnoliopsida</taxon>
        <taxon>eudicotyledons</taxon>
        <taxon>Gunneridae</taxon>
        <taxon>Pentapetalae</taxon>
        <taxon>rosids</taxon>
        <taxon>malvids</taxon>
        <taxon>Sapindales</taxon>
        <taxon>Rutaceae</taxon>
        <taxon>Aurantioideae</taxon>
        <taxon>Citrus</taxon>
    </lineage>
</organism>
<dbReference type="CDD" id="cd00303">
    <property type="entry name" value="retropepsin_like"/>
    <property type="match status" value="1"/>
</dbReference>
<keyword evidence="3" id="KW-1185">Reference proteome</keyword>
<evidence type="ECO:0008006" key="4">
    <source>
        <dbReference type="Google" id="ProtNLM"/>
    </source>
</evidence>
<dbReference type="Proteomes" id="UP000030687">
    <property type="component" value="Unassembled WGS sequence"/>
</dbReference>
<feature type="region of interest" description="Disordered" evidence="1">
    <location>
        <begin position="114"/>
        <end position="133"/>
    </location>
</feature>
<feature type="compositionally biased region" description="Polar residues" evidence="1">
    <location>
        <begin position="120"/>
        <end position="133"/>
    </location>
</feature>
<dbReference type="InterPro" id="IPR021109">
    <property type="entry name" value="Peptidase_aspartic_dom_sf"/>
</dbReference>
<accession>V4TYK5</accession>
<dbReference type="Pfam" id="PF13650">
    <property type="entry name" value="Asp_protease_2"/>
    <property type="match status" value="1"/>
</dbReference>
<dbReference type="Gramene" id="ESR55016">
    <property type="protein sequence ID" value="ESR55016"/>
    <property type="gene ID" value="CICLE_v10024262mg"/>
</dbReference>